<evidence type="ECO:0000259" key="2">
    <source>
        <dbReference type="Pfam" id="PF03629"/>
    </source>
</evidence>
<dbReference type="SUPFAM" id="SSF49785">
    <property type="entry name" value="Galactose-binding domain-like"/>
    <property type="match status" value="1"/>
</dbReference>
<sequence length="664" mass="73648">MNTSLPYLSAFSPFPKLLKKLVFVGLCSLLGSTTLYGQVRLPRLISDSMVVQRDKPVQLWGWAAPGEQVSIRFQGKRYKAKTGTDGKWQVRTRPLKAGGPYTMDISATNQITLRNVLVGDVWLCAGQSNMVHYMELHQERYAEAVAQANDLEIRQFLVPTATDLTGPAEELPGGSWKAATRENIGRFSVVAYFFAKKLYEAEGVPIGLINTSVGGTPIEAWTSEEGLQAFPDLVETIERNKDTAAVNRINREAQAVRAEQAKRTPEDQGLAATPPWYAADYEPRNWYPIDVPGFWQNVGLKNLSGVVWYRREITVPASMVGKPARLALGRIVDADVAYVNGVEVGSTSYQYPQRRYTVPAGVLKPGKNELVVRVVSYGWSGGFVPDKPYELSVGDQVIELQGHWQYKIGAVYPRNNAAPPGGISAQNQPTALFNGMVAPLLPVTLKGGIWYQGESNAGRPEEYEQLQPAQIADWRNQTGQPDLPFLFVQLPNFMDVDYQPSESSWARLREAQLKSLHVPHTGMAVAIDLGEWNDIHPDNKKPVGDRLALAALNVAYGRQDVVYSGPLYRSSEIKGDRMVLQFDQVGSGLVSHDGEDLKWFAIAGEDKKFVWAHAKIEGNTVVVWSDQVPNPRYVRYAWADNPRGANLYNQEGLPASPFRTDEGK</sequence>
<dbReference type="SUPFAM" id="SSF52266">
    <property type="entry name" value="SGNH hydrolase"/>
    <property type="match status" value="1"/>
</dbReference>
<accession>A0A1G9HKD8</accession>
<dbReference type="EMBL" id="FNFO01000004">
    <property type="protein sequence ID" value="SDL13461.1"/>
    <property type="molecule type" value="Genomic_DNA"/>
</dbReference>
<dbReference type="InterPro" id="IPR039329">
    <property type="entry name" value="SIAE"/>
</dbReference>
<dbReference type="GO" id="GO:0005975">
    <property type="term" value="P:carbohydrate metabolic process"/>
    <property type="evidence" value="ECO:0007669"/>
    <property type="project" value="InterPro"/>
</dbReference>
<evidence type="ECO:0000256" key="1">
    <source>
        <dbReference type="ARBA" id="ARBA00022801"/>
    </source>
</evidence>
<dbReference type="InterPro" id="IPR005181">
    <property type="entry name" value="SASA"/>
</dbReference>
<dbReference type="STRING" id="1075417.SAMN05421823_104466"/>
<dbReference type="Pfam" id="PF03629">
    <property type="entry name" value="SASA"/>
    <property type="match status" value="2"/>
</dbReference>
<dbReference type="GO" id="GO:0001681">
    <property type="term" value="F:sialate O-acetylesterase activity"/>
    <property type="evidence" value="ECO:0007669"/>
    <property type="project" value="InterPro"/>
</dbReference>
<evidence type="ECO:0000313" key="4">
    <source>
        <dbReference type="Proteomes" id="UP000198510"/>
    </source>
</evidence>
<dbReference type="GO" id="GO:0004553">
    <property type="term" value="F:hydrolase activity, hydrolyzing O-glycosyl compounds"/>
    <property type="evidence" value="ECO:0007669"/>
    <property type="project" value="InterPro"/>
</dbReference>
<dbReference type="Proteomes" id="UP000198510">
    <property type="component" value="Unassembled WGS sequence"/>
</dbReference>
<dbReference type="PANTHER" id="PTHR22901">
    <property type="entry name" value="SIALATE O-ACETYLESTERASE"/>
    <property type="match status" value="1"/>
</dbReference>
<dbReference type="Gene3D" id="2.60.40.10">
    <property type="entry name" value="Immunoglobulins"/>
    <property type="match status" value="1"/>
</dbReference>
<dbReference type="InterPro" id="IPR008979">
    <property type="entry name" value="Galactose-bd-like_sf"/>
</dbReference>
<reference evidence="3 4" key="1">
    <citation type="submission" date="2016-10" db="EMBL/GenBank/DDBJ databases">
        <authorList>
            <person name="de Groot N.N."/>
        </authorList>
    </citation>
    <scope>NUCLEOTIDE SEQUENCE [LARGE SCALE GENOMIC DNA]</scope>
    <source>
        <strain evidence="3 4">DSM 25186</strain>
    </source>
</reference>
<protein>
    <submittedName>
        <fullName evidence="3">Sialate O-acetylesterase</fullName>
    </submittedName>
</protein>
<dbReference type="AlphaFoldDB" id="A0A1G9HKD8"/>
<organism evidence="3 4">
    <name type="scientific">Catalinimonas alkaloidigena</name>
    <dbReference type="NCBI Taxonomy" id="1075417"/>
    <lineage>
        <taxon>Bacteria</taxon>
        <taxon>Pseudomonadati</taxon>
        <taxon>Bacteroidota</taxon>
        <taxon>Cytophagia</taxon>
        <taxon>Cytophagales</taxon>
        <taxon>Catalimonadaceae</taxon>
        <taxon>Catalinimonas</taxon>
    </lineage>
</organism>
<dbReference type="RefSeq" id="WP_245706050.1">
    <property type="nucleotide sequence ID" value="NZ_FNFO01000004.1"/>
</dbReference>
<keyword evidence="1" id="KW-0378">Hydrolase</keyword>
<feature type="domain" description="Sialate O-acetylesterase" evidence="2">
    <location>
        <begin position="119"/>
        <end position="241"/>
    </location>
</feature>
<dbReference type="InterPro" id="IPR013783">
    <property type="entry name" value="Ig-like_fold"/>
</dbReference>
<proteinExistence type="predicted"/>
<evidence type="ECO:0000313" key="3">
    <source>
        <dbReference type="EMBL" id="SDL13461.1"/>
    </source>
</evidence>
<keyword evidence="4" id="KW-1185">Reference proteome</keyword>
<gene>
    <name evidence="3" type="ORF">SAMN05421823_104466</name>
</gene>
<feature type="domain" description="Sialate O-acetylesterase" evidence="2">
    <location>
        <begin position="444"/>
        <end position="551"/>
    </location>
</feature>
<dbReference type="Gene3D" id="3.40.50.1110">
    <property type="entry name" value="SGNH hydrolase"/>
    <property type="match status" value="2"/>
</dbReference>
<name>A0A1G9HKD8_9BACT</name>
<dbReference type="PANTHER" id="PTHR22901:SF0">
    <property type="entry name" value="SIALATE O-ACETYLESTERASE"/>
    <property type="match status" value="1"/>
</dbReference>
<dbReference type="InterPro" id="IPR036514">
    <property type="entry name" value="SGNH_hydro_sf"/>
</dbReference>